<evidence type="ECO:0000313" key="4">
    <source>
        <dbReference type="Proteomes" id="UP000002051"/>
    </source>
</evidence>
<reference evidence="2 4" key="2">
    <citation type="journal article" date="2014" name="BMC Genomics">
        <title>An improved genome release (version Mt4.0) for the model legume Medicago truncatula.</title>
        <authorList>
            <person name="Tang H."/>
            <person name="Krishnakumar V."/>
            <person name="Bidwell S."/>
            <person name="Rosen B."/>
            <person name="Chan A."/>
            <person name="Zhou S."/>
            <person name="Gentzbittel L."/>
            <person name="Childs K.L."/>
            <person name="Yandell M."/>
            <person name="Gundlach H."/>
            <person name="Mayer K.F."/>
            <person name="Schwartz D.C."/>
            <person name="Town C.D."/>
        </authorList>
    </citation>
    <scope>GENOME REANNOTATION</scope>
    <source>
        <strain evidence="2">A17</strain>
        <strain evidence="3 4">cv. Jemalong A17</strain>
    </source>
</reference>
<feature type="transmembrane region" description="Helical" evidence="1">
    <location>
        <begin position="58"/>
        <end position="79"/>
    </location>
</feature>
<sequence>MVVRLGLRIGNVMIGSEGRSQNLTETWAKHVAQFSSKLKTFLAVAYLPLHKEVIHTNFAMVAVFAYVIYISYFTIYLPWSY</sequence>
<protein>
    <submittedName>
        <fullName evidence="2">Transmembrane protein, putative</fullName>
    </submittedName>
</protein>
<dbReference type="Proteomes" id="UP000002051">
    <property type="component" value="Chromosome 8"/>
</dbReference>
<keyword evidence="1" id="KW-0472">Membrane</keyword>
<reference evidence="3" key="3">
    <citation type="submission" date="2015-04" db="UniProtKB">
        <authorList>
            <consortium name="EnsemblPlants"/>
        </authorList>
    </citation>
    <scope>IDENTIFICATION</scope>
    <source>
        <strain evidence="3">cv. Jemalong A17</strain>
    </source>
</reference>
<gene>
    <name evidence="2" type="ordered locus">MTR_8g028045</name>
</gene>
<keyword evidence="4" id="KW-1185">Reference proteome</keyword>
<dbReference type="HOGENOM" id="CLU_2577532_0_0_1"/>
<evidence type="ECO:0000256" key="1">
    <source>
        <dbReference type="SAM" id="Phobius"/>
    </source>
</evidence>
<proteinExistence type="predicted"/>
<keyword evidence="1 2" id="KW-0812">Transmembrane</keyword>
<dbReference type="AlphaFoldDB" id="A0A072TNC6"/>
<reference evidence="2 4" key="1">
    <citation type="journal article" date="2011" name="Nature">
        <title>The Medicago genome provides insight into the evolution of rhizobial symbioses.</title>
        <authorList>
            <person name="Young N.D."/>
            <person name="Debelle F."/>
            <person name="Oldroyd G.E."/>
            <person name="Geurts R."/>
            <person name="Cannon S.B."/>
            <person name="Udvardi M.K."/>
            <person name="Benedito V.A."/>
            <person name="Mayer K.F."/>
            <person name="Gouzy J."/>
            <person name="Schoof H."/>
            <person name="Van de Peer Y."/>
            <person name="Proost S."/>
            <person name="Cook D.R."/>
            <person name="Meyers B.C."/>
            <person name="Spannagl M."/>
            <person name="Cheung F."/>
            <person name="De Mita S."/>
            <person name="Krishnakumar V."/>
            <person name="Gundlach H."/>
            <person name="Zhou S."/>
            <person name="Mudge J."/>
            <person name="Bharti A.K."/>
            <person name="Murray J.D."/>
            <person name="Naoumkina M.A."/>
            <person name="Rosen B."/>
            <person name="Silverstein K.A."/>
            <person name="Tang H."/>
            <person name="Rombauts S."/>
            <person name="Zhao P.X."/>
            <person name="Zhou P."/>
            <person name="Barbe V."/>
            <person name="Bardou P."/>
            <person name="Bechner M."/>
            <person name="Bellec A."/>
            <person name="Berger A."/>
            <person name="Berges H."/>
            <person name="Bidwell S."/>
            <person name="Bisseling T."/>
            <person name="Choisne N."/>
            <person name="Couloux A."/>
            <person name="Denny R."/>
            <person name="Deshpande S."/>
            <person name="Dai X."/>
            <person name="Doyle J.J."/>
            <person name="Dudez A.M."/>
            <person name="Farmer A.D."/>
            <person name="Fouteau S."/>
            <person name="Franken C."/>
            <person name="Gibelin C."/>
            <person name="Gish J."/>
            <person name="Goldstein S."/>
            <person name="Gonzalez A.J."/>
            <person name="Green P.J."/>
            <person name="Hallab A."/>
            <person name="Hartog M."/>
            <person name="Hua A."/>
            <person name="Humphray S.J."/>
            <person name="Jeong D.H."/>
            <person name="Jing Y."/>
            <person name="Jocker A."/>
            <person name="Kenton S.M."/>
            <person name="Kim D.J."/>
            <person name="Klee K."/>
            <person name="Lai H."/>
            <person name="Lang C."/>
            <person name="Lin S."/>
            <person name="Macmil S.L."/>
            <person name="Magdelenat G."/>
            <person name="Matthews L."/>
            <person name="McCorrison J."/>
            <person name="Monaghan E.L."/>
            <person name="Mun J.H."/>
            <person name="Najar F.Z."/>
            <person name="Nicholson C."/>
            <person name="Noirot C."/>
            <person name="O'Bleness M."/>
            <person name="Paule C.R."/>
            <person name="Poulain J."/>
            <person name="Prion F."/>
            <person name="Qin B."/>
            <person name="Qu C."/>
            <person name="Retzel E.F."/>
            <person name="Riddle C."/>
            <person name="Sallet E."/>
            <person name="Samain S."/>
            <person name="Samson N."/>
            <person name="Sanders I."/>
            <person name="Saurat O."/>
            <person name="Scarpelli C."/>
            <person name="Schiex T."/>
            <person name="Segurens B."/>
            <person name="Severin A.J."/>
            <person name="Sherrier D.J."/>
            <person name="Shi R."/>
            <person name="Sims S."/>
            <person name="Singer S.R."/>
            <person name="Sinharoy S."/>
            <person name="Sterck L."/>
            <person name="Viollet A."/>
            <person name="Wang B.B."/>
            <person name="Wang K."/>
            <person name="Wang M."/>
            <person name="Wang X."/>
            <person name="Warfsmann J."/>
            <person name="Weissenbach J."/>
            <person name="White D.D."/>
            <person name="White J.D."/>
            <person name="Wiley G.B."/>
            <person name="Wincker P."/>
            <person name="Xing Y."/>
            <person name="Yang L."/>
            <person name="Yao Z."/>
            <person name="Ying F."/>
            <person name="Zhai J."/>
            <person name="Zhou L."/>
            <person name="Zuber A."/>
            <person name="Denarie J."/>
            <person name="Dixon R.A."/>
            <person name="May G.D."/>
            <person name="Schwartz D.C."/>
            <person name="Rogers J."/>
            <person name="Quetier F."/>
            <person name="Town C.D."/>
            <person name="Roe B.A."/>
        </authorList>
    </citation>
    <scope>NUCLEOTIDE SEQUENCE [LARGE SCALE GENOMIC DNA]</scope>
    <source>
        <strain evidence="2">A17</strain>
        <strain evidence="3 4">cv. Jemalong A17</strain>
    </source>
</reference>
<evidence type="ECO:0000313" key="3">
    <source>
        <dbReference type="EnsemblPlants" id="KEH18716"/>
    </source>
</evidence>
<dbReference type="PaxDb" id="3880-AES84371"/>
<accession>A0A072TNC6</accession>
<dbReference type="EMBL" id="CM001224">
    <property type="protein sequence ID" value="KEH18716.1"/>
    <property type="molecule type" value="Genomic_DNA"/>
</dbReference>
<organism evidence="2 4">
    <name type="scientific">Medicago truncatula</name>
    <name type="common">Barrel medic</name>
    <name type="synonym">Medicago tribuloides</name>
    <dbReference type="NCBI Taxonomy" id="3880"/>
    <lineage>
        <taxon>Eukaryota</taxon>
        <taxon>Viridiplantae</taxon>
        <taxon>Streptophyta</taxon>
        <taxon>Embryophyta</taxon>
        <taxon>Tracheophyta</taxon>
        <taxon>Spermatophyta</taxon>
        <taxon>Magnoliopsida</taxon>
        <taxon>eudicotyledons</taxon>
        <taxon>Gunneridae</taxon>
        <taxon>Pentapetalae</taxon>
        <taxon>rosids</taxon>
        <taxon>fabids</taxon>
        <taxon>Fabales</taxon>
        <taxon>Fabaceae</taxon>
        <taxon>Papilionoideae</taxon>
        <taxon>50 kb inversion clade</taxon>
        <taxon>NPAAA clade</taxon>
        <taxon>Hologalegina</taxon>
        <taxon>IRL clade</taxon>
        <taxon>Trifolieae</taxon>
        <taxon>Medicago</taxon>
    </lineage>
</organism>
<evidence type="ECO:0000313" key="2">
    <source>
        <dbReference type="EMBL" id="KEH18716.1"/>
    </source>
</evidence>
<name>A0A072TNC6_MEDTR</name>
<keyword evidence="1" id="KW-1133">Transmembrane helix</keyword>
<dbReference type="EnsemblPlants" id="KEH18716">
    <property type="protein sequence ID" value="KEH18716"/>
    <property type="gene ID" value="MTR_8g028045"/>
</dbReference>